<feature type="coiled-coil region" evidence="3">
    <location>
        <begin position="1032"/>
        <end position="1094"/>
    </location>
</feature>
<reference evidence="7" key="4">
    <citation type="journal article" date="2018" name="Nat. Plants">
        <title>Whole-genome landscape of Medicago truncatula symbiotic genes.</title>
        <authorList>
            <person name="Pecrix Y."/>
            <person name="Gamas P."/>
            <person name="Carrere S."/>
        </authorList>
    </citation>
    <scope>NUCLEOTIDE SEQUENCE</scope>
    <source>
        <tissue evidence="7">Leaves</tissue>
    </source>
</reference>
<dbReference type="ExpressionAtlas" id="A0A072W0J9">
    <property type="expression patterns" value="differential"/>
</dbReference>
<sequence length="1779" mass="204692">MATMLHSDSRRLYSWWWDSHISPKNSKWLQENLTDMDAKVKAMIKLIEEDADSFARRAEMYYKKRPELMKLVEEFYRAYRALAERYNHATGELRQAHRTMAEAFPNQEHFLLTDGSPCSSSGPEAEPRTPEMLHPIRAFLEQVDVQKDALGLSRKGLKQLNEIFEFSQLSAEKQDENIQNHSESEHGGKAEIELEALRKTLADIQCDKESILLQYQKSLESLSEKEKELNKAQNIAEGLDERASKAEIEIGILKEALAELKSEMDTGLVQYNQCLERIASLEAKLSLAQLDAKGHDERAAKAETEAKSLKQELARLEADKDAGLLRYEISVEKISVLESKVNLAEENSRMLTEQIERAESEVKALMEKVSELNDEKEAVSILYRQSLQKISSMESEILHARETSELLKREIELGTEKIKTAEKHCDTLEKSNQSLQLEADDLVQKISLKDRELLEKHNEFERLQNLMHEENSRFLQIESTLQTLQNSYSQSQEEQRSLALELKHGLQLLEDLELSKKGFKEEMQHIVEENKTLHVLNFSSTRTLKDQQMEISKLKEIKENLEREFVVKVEESNHLLHESHQIKDEIKGLNNRYQDILEDLESVGLNPKCFAASVMDLQKENSKLKEVCKVEQDEKEALREKSKDMDKLLSEKAFMQCSLSSLNDELDGVRDTMKKFQESCHVLKEEKSTLVGEKSALLSQLQIITESMQKLLEKNALLEKSLSDSKIELEGLRAKSSSLEEFCNLLNNEKCSLLNERSILVSQLGSVEEKLSNLEKRFTKLEEKYSYMEKDKESKVNQVEELHALLSAQKQKHANHKHSSESRLANLENLVLRLQEERQLGKVEFEEELDKAVNAQVEMFILQKCMEDLEQKNSGLLFECQKHIEASKFSEEVISELEGENLMQQMEVDFLLDEIRKFKIGIHQVLAALQVDSDRRHDKGFKQEEISISHILNNIEGLKGSLAKTQEEKLQLLVENSVLLTVISQEESEGKELDSKKRHLEHEFQNTREQNVMLQKVKFELLEMNRQLGSELTEGEEREDALKSEMEVLRMKLVDLQNTNLMFQEENRKVLEEKNLLIRSVSELKEAKSAAEDESSVMFHEALNLKSLSLVYESFFIEKVLEQKELAEHLSDLHRTNNNLKQELGLLREQFEAKEAENVYLKESVRTMDKDLQEAKHANDNLSHRIQSSEDHLEKKKTELLEKEEKLKAVEMLNAEFCRNVEKLKMEQQESSLINENLERQILELSEGCMNHKKEIELLNEANRSIMSEMRLLHQEVEQQKAREETLSSELMDKTNEFQLWEAEAATFYFDLQISSISEALLENKVNELTGVCTRLQGESAAKSSKIEKMTERVGLLESEIGGLKGHLSAYVPVISSLKEDFASLEHTILQSNKASAVCNQEQKDYVIETCLGENINPSVIENNLMLDGVSDLIGMKARIRVVERCMVEEIERRVKEENLSSKANPQKDYRKVEKQLKDENMFDLNTWRTKSQNGSLMKDIPLDQISDNPASKNCRRKNRGTDDGMLELWETAEQDCFDDGLMVGEAMKRSSDPTEDVIMCHQSDNSGRCLNTSSELEAEKELGVDKLHLSKSIKDRTQDGKRRKILERLASDAQKLSTLNMSVQDLKMKMETKKRGNKKGVDTEYETVKRQIEDVEGAVVKLADTNDQLTKEIKESVPSSSRETSVELEKSRQMQRKRVIEQARKGSEEIGRLQFEMQNIHYVLLKLSDEKKNKGKNKFSGKTVVFLRDFIHIGNKSSSSKRRSKGCFGGTSKTTNED</sequence>
<feature type="region of interest" description="Disordered" evidence="4">
    <location>
        <begin position="1757"/>
        <end position="1779"/>
    </location>
</feature>
<dbReference type="Pfam" id="PF07765">
    <property type="entry name" value="KIP1"/>
    <property type="match status" value="1"/>
</dbReference>
<reference evidence="8" key="3">
    <citation type="submission" date="2015-04" db="UniProtKB">
        <authorList>
            <consortium name="EnsemblPlants"/>
        </authorList>
    </citation>
    <scope>IDENTIFICATION</scope>
    <source>
        <strain evidence="8">cv. Jemalong A17</strain>
    </source>
</reference>
<reference evidence="6 9" key="2">
    <citation type="journal article" date="2014" name="BMC Genomics">
        <title>An improved genome release (version Mt4.0) for the model legume Medicago truncatula.</title>
        <authorList>
            <person name="Tang H."/>
            <person name="Krishnakumar V."/>
            <person name="Bidwell S."/>
            <person name="Rosen B."/>
            <person name="Chan A."/>
            <person name="Zhou S."/>
            <person name="Gentzbittel L."/>
            <person name="Childs K.L."/>
            <person name="Yandell M."/>
            <person name="Gundlach H."/>
            <person name="Mayer K.F."/>
            <person name="Schwartz D.C."/>
            <person name="Town C.D."/>
        </authorList>
    </citation>
    <scope>GENOME REANNOTATION</scope>
    <source>
        <strain evidence="6">A17</strain>
        <strain evidence="8 9">cv. Jemalong A17</strain>
    </source>
</reference>
<feature type="coiled-coil region" evidence="3">
    <location>
        <begin position="1123"/>
        <end position="1297"/>
    </location>
</feature>
<feature type="coiled-coil region" evidence="3">
    <location>
        <begin position="212"/>
        <end position="445"/>
    </location>
</feature>
<feature type="region of interest" description="Disordered" evidence="4">
    <location>
        <begin position="1500"/>
        <end position="1520"/>
    </location>
</feature>
<name>A0A072W0J9_MEDTR</name>
<dbReference type="Proteomes" id="UP000265566">
    <property type="component" value="Chromosome 1"/>
</dbReference>
<dbReference type="STRING" id="3880.A0A072W0J9"/>
<organism evidence="6 9">
    <name type="scientific">Medicago truncatula</name>
    <name type="common">Barrel medic</name>
    <name type="synonym">Medicago tribuloides</name>
    <dbReference type="NCBI Taxonomy" id="3880"/>
    <lineage>
        <taxon>Eukaryota</taxon>
        <taxon>Viridiplantae</taxon>
        <taxon>Streptophyta</taxon>
        <taxon>Embryophyta</taxon>
        <taxon>Tracheophyta</taxon>
        <taxon>Spermatophyta</taxon>
        <taxon>Magnoliopsida</taxon>
        <taxon>eudicotyledons</taxon>
        <taxon>Gunneridae</taxon>
        <taxon>Pentapetalae</taxon>
        <taxon>rosids</taxon>
        <taxon>fabids</taxon>
        <taxon>Fabales</taxon>
        <taxon>Fabaceae</taxon>
        <taxon>Papilionoideae</taxon>
        <taxon>50 kb inversion clade</taxon>
        <taxon>NPAAA clade</taxon>
        <taxon>Hologalegina</taxon>
        <taxon>IRL clade</taxon>
        <taxon>Trifolieae</taxon>
        <taxon>Medicago</taxon>
    </lineage>
</organism>
<feature type="compositionally biased region" description="Basic and acidic residues" evidence="4">
    <location>
        <begin position="1685"/>
        <end position="1698"/>
    </location>
</feature>
<dbReference type="PANTHER" id="PTHR32258">
    <property type="entry name" value="PROTEIN NETWORKED 4A"/>
    <property type="match status" value="1"/>
</dbReference>
<dbReference type="InterPro" id="IPR051861">
    <property type="entry name" value="NET_actin-binding_domain"/>
</dbReference>
<keyword evidence="6" id="KW-0808">Transferase</keyword>
<gene>
    <name evidence="8" type="primary">25485160</name>
    <name evidence="6" type="ordered locus">MTR_1g103160</name>
    <name evidence="7" type="ORF">MtrunA17_Chr1g0204981</name>
</gene>
<evidence type="ECO:0000256" key="2">
    <source>
        <dbReference type="ARBA" id="ARBA00038006"/>
    </source>
</evidence>
<dbReference type="EnsemblPlants" id="KEH43820">
    <property type="protein sequence ID" value="KEH43820"/>
    <property type="gene ID" value="MTR_1g103160"/>
</dbReference>
<feature type="region of interest" description="Disordered" evidence="4">
    <location>
        <begin position="1674"/>
        <end position="1698"/>
    </location>
</feature>
<evidence type="ECO:0000313" key="6">
    <source>
        <dbReference type="EMBL" id="KEH43820.1"/>
    </source>
</evidence>
<accession>A0A072W0J9</accession>
<dbReference type="HOGENOM" id="CLU_001229_1_1_1"/>
<dbReference type="EMBL" id="PSQE01000001">
    <property type="protein sequence ID" value="RHN81982.1"/>
    <property type="molecule type" value="Genomic_DNA"/>
</dbReference>
<evidence type="ECO:0000313" key="7">
    <source>
        <dbReference type="EMBL" id="RHN81982.1"/>
    </source>
</evidence>
<protein>
    <submittedName>
        <fullName evidence="6">Kinase interacting (KIP1-like) family protein</fullName>
    </submittedName>
</protein>
<evidence type="ECO:0000256" key="3">
    <source>
        <dbReference type="SAM" id="Coils"/>
    </source>
</evidence>
<proteinExistence type="inferred from homology"/>
<feature type="coiled-coil region" evidence="3">
    <location>
        <begin position="764"/>
        <end position="791"/>
    </location>
</feature>
<feature type="coiled-coil region" evidence="3">
    <location>
        <begin position="509"/>
        <end position="735"/>
    </location>
</feature>
<evidence type="ECO:0000313" key="9">
    <source>
        <dbReference type="Proteomes" id="UP000002051"/>
    </source>
</evidence>
<reference evidence="6 9" key="1">
    <citation type="journal article" date="2011" name="Nature">
        <title>The Medicago genome provides insight into the evolution of rhizobial symbioses.</title>
        <authorList>
            <person name="Young N.D."/>
            <person name="Debelle F."/>
            <person name="Oldroyd G.E."/>
            <person name="Geurts R."/>
            <person name="Cannon S.B."/>
            <person name="Udvardi M.K."/>
            <person name="Benedito V.A."/>
            <person name="Mayer K.F."/>
            <person name="Gouzy J."/>
            <person name="Schoof H."/>
            <person name="Van de Peer Y."/>
            <person name="Proost S."/>
            <person name="Cook D.R."/>
            <person name="Meyers B.C."/>
            <person name="Spannagl M."/>
            <person name="Cheung F."/>
            <person name="De Mita S."/>
            <person name="Krishnakumar V."/>
            <person name="Gundlach H."/>
            <person name="Zhou S."/>
            <person name="Mudge J."/>
            <person name="Bharti A.K."/>
            <person name="Murray J.D."/>
            <person name="Naoumkina M.A."/>
            <person name="Rosen B."/>
            <person name="Silverstein K.A."/>
            <person name="Tang H."/>
            <person name="Rombauts S."/>
            <person name="Zhao P.X."/>
            <person name="Zhou P."/>
            <person name="Barbe V."/>
            <person name="Bardou P."/>
            <person name="Bechner M."/>
            <person name="Bellec A."/>
            <person name="Berger A."/>
            <person name="Berges H."/>
            <person name="Bidwell S."/>
            <person name="Bisseling T."/>
            <person name="Choisne N."/>
            <person name="Couloux A."/>
            <person name="Denny R."/>
            <person name="Deshpande S."/>
            <person name="Dai X."/>
            <person name="Doyle J.J."/>
            <person name="Dudez A.M."/>
            <person name="Farmer A.D."/>
            <person name="Fouteau S."/>
            <person name="Franken C."/>
            <person name="Gibelin C."/>
            <person name="Gish J."/>
            <person name="Goldstein S."/>
            <person name="Gonzalez A.J."/>
            <person name="Green P.J."/>
            <person name="Hallab A."/>
            <person name="Hartog M."/>
            <person name="Hua A."/>
            <person name="Humphray S.J."/>
            <person name="Jeong D.H."/>
            <person name="Jing Y."/>
            <person name="Jocker A."/>
            <person name="Kenton S.M."/>
            <person name="Kim D.J."/>
            <person name="Klee K."/>
            <person name="Lai H."/>
            <person name="Lang C."/>
            <person name="Lin S."/>
            <person name="Macmil S.L."/>
            <person name="Magdelenat G."/>
            <person name="Matthews L."/>
            <person name="McCorrison J."/>
            <person name="Monaghan E.L."/>
            <person name="Mun J.H."/>
            <person name="Najar F.Z."/>
            <person name="Nicholson C."/>
            <person name="Noirot C."/>
            <person name="O'Bleness M."/>
            <person name="Paule C.R."/>
            <person name="Poulain J."/>
            <person name="Prion F."/>
            <person name="Qin B."/>
            <person name="Qu C."/>
            <person name="Retzel E.F."/>
            <person name="Riddle C."/>
            <person name="Sallet E."/>
            <person name="Samain S."/>
            <person name="Samson N."/>
            <person name="Sanders I."/>
            <person name="Saurat O."/>
            <person name="Scarpelli C."/>
            <person name="Schiex T."/>
            <person name="Segurens B."/>
            <person name="Severin A.J."/>
            <person name="Sherrier D.J."/>
            <person name="Shi R."/>
            <person name="Sims S."/>
            <person name="Singer S.R."/>
            <person name="Sinharoy S."/>
            <person name="Sterck L."/>
            <person name="Viollet A."/>
            <person name="Wang B.B."/>
            <person name="Wang K."/>
            <person name="Wang M."/>
            <person name="Wang X."/>
            <person name="Warfsmann J."/>
            <person name="Weissenbach J."/>
            <person name="White D.D."/>
            <person name="White J.D."/>
            <person name="Wiley G.B."/>
            <person name="Wincker P."/>
            <person name="Xing Y."/>
            <person name="Yang L."/>
            <person name="Yao Z."/>
            <person name="Ying F."/>
            <person name="Zhai J."/>
            <person name="Zhou L."/>
            <person name="Zuber A."/>
            <person name="Denarie J."/>
            <person name="Dixon R.A."/>
            <person name="May G.D."/>
            <person name="Schwartz D.C."/>
            <person name="Rogers J."/>
            <person name="Quetier F."/>
            <person name="Town C.D."/>
            <person name="Roe B.A."/>
        </authorList>
    </citation>
    <scope>NUCLEOTIDE SEQUENCE [LARGE SCALE GENOMIC DNA]</scope>
    <source>
        <strain evidence="6">A17</strain>
        <strain evidence="8 9">cv. Jemalong A17</strain>
    </source>
</reference>
<dbReference type="Gramene" id="rna6094">
    <property type="protein sequence ID" value="RHN81982.1"/>
    <property type="gene ID" value="gene6094"/>
</dbReference>
<evidence type="ECO:0000256" key="4">
    <source>
        <dbReference type="SAM" id="MobiDB-lite"/>
    </source>
</evidence>
<dbReference type="Proteomes" id="UP000002051">
    <property type="component" value="Unassembled WGS sequence"/>
</dbReference>
<evidence type="ECO:0000256" key="1">
    <source>
        <dbReference type="ARBA" id="ARBA00023054"/>
    </source>
</evidence>
<dbReference type="OrthoDB" id="10255522at2759"/>
<dbReference type="PROSITE" id="PS51774">
    <property type="entry name" value="NAB"/>
    <property type="match status" value="1"/>
</dbReference>
<keyword evidence="9" id="KW-1185">Reference proteome</keyword>
<evidence type="ECO:0000259" key="5">
    <source>
        <dbReference type="PROSITE" id="PS51774"/>
    </source>
</evidence>
<dbReference type="GO" id="GO:0016301">
    <property type="term" value="F:kinase activity"/>
    <property type="evidence" value="ECO:0007669"/>
    <property type="project" value="UniProtKB-KW"/>
</dbReference>
<dbReference type="InterPro" id="IPR011684">
    <property type="entry name" value="NAB"/>
</dbReference>
<keyword evidence="6" id="KW-0418">Kinase</keyword>
<feature type="domain" description="NAB" evidence="5">
    <location>
        <begin position="13"/>
        <end position="93"/>
    </location>
</feature>
<dbReference type="GO" id="GO:0005886">
    <property type="term" value="C:plasma membrane"/>
    <property type="evidence" value="ECO:0000318"/>
    <property type="project" value="GO_Central"/>
</dbReference>
<dbReference type="GO" id="GO:0051015">
    <property type="term" value="F:actin filament binding"/>
    <property type="evidence" value="ECO:0000318"/>
    <property type="project" value="GO_Central"/>
</dbReference>
<dbReference type="PANTHER" id="PTHR32258:SF6">
    <property type="entry name" value="PROTEIN NETWORKED 1A"/>
    <property type="match status" value="1"/>
</dbReference>
<dbReference type="KEGG" id="mtr:25485160"/>
<keyword evidence="1 3" id="KW-0175">Coiled coil</keyword>
<feature type="coiled-coil region" evidence="3">
    <location>
        <begin position="817"/>
        <end position="844"/>
    </location>
</feature>
<comment type="similarity">
    <text evidence="2">Belongs to the NET family.</text>
</comment>
<dbReference type="EMBL" id="CM001217">
    <property type="protein sequence ID" value="KEH43820.1"/>
    <property type="molecule type" value="Genomic_DNA"/>
</dbReference>
<evidence type="ECO:0000313" key="8">
    <source>
        <dbReference type="EnsemblPlants" id="KEH43820"/>
    </source>
</evidence>
<dbReference type="SUPFAM" id="SSF57997">
    <property type="entry name" value="Tropomyosin"/>
    <property type="match status" value="1"/>
</dbReference>